<dbReference type="PANTHER" id="PTHR43619:SF2">
    <property type="entry name" value="S-ADENOSYL-L-METHIONINE-DEPENDENT METHYLTRANSFERASES SUPERFAMILY PROTEIN"/>
    <property type="match status" value="1"/>
</dbReference>
<comment type="caution">
    <text evidence="3">The sequence shown here is derived from an EMBL/GenBank/DDBJ whole genome shotgun (WGS) entry which is preliminary data.</text>
</comment>
<keyword evidence="4" id="KW-1185">Reference proteome</keyword>
<sequence>MELNKTHKIHLEKEKETLLITLLAKALDNQQKDPILNDKKAEELVNMIDYDFEKLNGFGNNIMVIRAKQLDIWLSEFVDSHQNTTVLNLGCGLDTRVSRINPQENSSWFDVDYPEVIEVRKFFYSNQNGYEMIPSSVTELDWLEKVPRNNPVMIIAEGLLEYLTEDEVKTLLNRITGYFSHGQIAFDVMNSFAINSGKESLKETTGAEHKWMVDDILEVDKLNPKLKRVASLSIFKSKYIHKLPLKNRLIYAAMCLFPSFRNMLRLLLYKF</sequence>
<protein>
    <submittedName>
        <fullName evidence="3">Class I SAM-dependent methyltransferase</fullName>
    </submittedName>
</protein>
<evidence type="ECO:0000256" key="2">
    <source>
        <dbReference type="ARBA" id="ARBA00022679"/>
    </source>
</evidence>
<dbReference type="Proteomes" id="UP001596505">
    <property type="component" value="Unassembled WGS sequence"/>
</dbReference>
<dbReference type="Pfam" id="PF04072">
    <property type="entry name" value="LCM"/>
    <property type="match status" value="1"/>
</dbReference>
<keyword evidence="1 3" id="KW-0489">Methyltransferase</keyword>
<dbReference type="GO" id="GO:0032259">
    <property type="term" value="P:methylation"/>
    <property type="evidence" value="ECO:0007669"/>
    <property type="project" value="UniProtKB-KW"/>
</dbReference>
<dbReference type="RefSeq" id="WP_380966544.1">
    <property type="nucleotide sequence ID" value="NZ_JBHTCO010000015.1"/>
</dbReference>
<dbReference type="InterPro" id="IPR016874">
    <property type="entry name" value="TcmP-like"/>
</dbReference>
<evidence type="ECO:0000313" key="4">
    <source>
        <dbReference type="Proteomes" id="UP001596505"/>
    </source>
</evidence>
<reference evidence="4" key="1">
    <citation type="journal article" date="2019" name="Int. J. Syst. Evol. Microbiol.">
        <title>The Global Catalogue of Microorganisms (GCM) 10K type strain sequencing project: providing services to taxonomists for standard genome sequencing and annotation.</title>
        <authorList>
            <consortium name="The Broad Institute Genomics Platform"/>
            <consortium name="The Broad Institute Genome Sequencing Center for Infectious Disease"/>
            <person name="Wu L."/>
            <person name="Ma J."/>
        </authorList>
    </citation>
    <scope>NUCLEOTIDE SEQUENCE [LARGE SCALE GENOMIC DNA]</scope>
    <source>
        <strain evidence="4">CGMCC 1.16305</strain>
    </source>
</reference>
<dbReference type="PANTHER" id="PTHR43619">
    <property type="entry name" value="S-ADENOSYL-L-METHIONINE-DEPENDENT METHYLTRANSFERASE YKTD-RELATED"/>
    <property type="match status" value="1"/>
</dbReference>
<dbReference type="InterPro" id="IPR029063">
    <property type="entry name" value="SAM-dependent_MTases_sf"/>
</dbReference>
<name>A0ABW2PZU3_9BACL</name>
<dbReference type="EMBL" id="JBHTCO010000015">
    <property type="protein sequence ID" value="MFC7393831.1"/>
    <property type="molecule type" value="Genomic_DNA"/>
</dbReference>
<dbReference type="Gene3D" id="3.40.50.150">
    <property type="entry name" value="Vaccinia Virus protein VP39"/>
    <property type="match status" value="1"/>
</dbReference>
<evidence type="ECO:0000256" key="1">
    <source>
        <dbReference type="ARBA" id="ARBA00022603"/>
    </source>
</evidence>
<dbReference type="PIRSF" id="PIRSF028177">
    <property type="entry name" value="Polyketide_synth_Omtfrase_TcmP"/>
    <property type="match status" value="1"/>
</dbReference>
<evidence type="ECO:0000313" key="3">
    <source>
        <dbReference type="EMBL" id="MFC7393831.1"/>
    </source>
</evidence>
<dbReference type="InterPro" id="IPR007213">
    <property type="entry name" value="Ppm1/Ppm2/Tcmp"/>
</dbReference>
<organism evidence="3 4">
    <name type="scientific">Scopulibacillus cellulosilyticus</name>
    <dbReference type="NCBI Taxonomy" id="2665665"/>
    <lineage>
        <taxon>Bacteria</taxon>
        <taxon>Bacillati</taxon>
        <taxon>Bacillota</taxon>
        <taxon>Bacilli</taxon>
        <taxon>Bacillales</taxon>
        <taxon>Sporolactobacillaceae</taxon>
        <taxon>Scopulibacillus</taxon>
    </lineage>
</organism>
<dbReference type="SUPFAM" id="SSF53335">
    <property type="entry name" value="S-adenosyl-L-methionine-dependent methyltransferases"/>
    <property type="match status" value="1"/>
</dbReference>
<keyword evidence="2" id="KW-0808">Transferase</keyword>
<gene>
    <name evidence="3" type="ORF">ACFQRG_12790</name>
</gene>
<dbReference type="GO" id="GO:0008168">
    <property type="term" value="F:methyltransferase activity"/>
    <property type="evidence" value="ECO:0007669"/>
    <property type="project" value="UniProtKB-KW"/>
</dbReference>
<accession>A0ABW2PZU3</accession>
<proteinExistence type="predicted"/>